<evidence type="ECO:0000256" key="2">
    <source>
        <dbReference type="ARBA" id="ARBA00022679"/>
    </source>
</evidence>
<reference evidence="4" key="1">
    <citation type="submission" date="2020-11" db="EMBL/GenBank/DDBJ databases">
        <authorList>
            <person name="Tran Van P."/>
        </authorList>
    </citation>
    <scope>NUCLEOTIDE SEQUENCE</scope>
</reference>
<name>A0A7R9HVD4_9NEOP</name>
<dbReference type="UniPathway" id="UPA00378"/>
<keyword evidence="3" id="KW-0325">Glycoprotein</keyword>
<dbReference type="EMBL" id="OD564271">
    <property type="protein sequence ID" value="CAD7437445.1"/>
    <property type="molecule type" value="Genomic_DNA"/>
</dbReference>
<dbReference type="AlphaFoldDB" id="A0A7R9HVD4"/>
<dbReference type="PANTHER" id="PTHR11927">
    <property type="entry name" value="GALACTOSIDE 2-L-FUCOSYLTRANSFERASE"/>
    <property type="match status" value="1"/>
</dbReference>
<comment type="similarity">
    <text evidence="3">Belongs to the glycosyltransferase 11 family.</text>
</comment>
<dbReference type="GO" id="GO:0008107">
    <property type="term" value="F:galactoside 2-alpha-L-fucosyltransferase activity"/>
    <property type="evidence" value="ECO:0007669"/>
    <property type="project" value="InterPro"/>
</dbReference>
<comment type="pathway">
    <text evidence="3">Protein modification; protein glycosylation.</text>
</comment>
<feature type="transmembrane region" description="Helical" evidence="3">
    <location>
        <begin position="271"/>
        <end position="291"/>
    </location>
</feature>
<evidence type="ECO:0000256" key="1">
    <source>
        <dbReference type="ARBA" id="ARBA00022676"/>
    </source>
</evidence>
<dbReference type="Pfam" id="PF01531">
    <property type="entry name" value="Glyco_transf_11"/>
    <property type="match status" value="1"/>
</dbReference>
<keyword evidence="3" id="KW-0333">Golgi apparatus</keyword>
<dbReference type="GO" id="GO:0032580">
    <property type="term" value="C:Golgi cisterna membrane"/>
    <property type="evidence" value="ECO:0007669"/>
    <property type="project" value="UniProtKB-SubCell"/>
</dbReference>
<sequence length="322" mass="36413">MPNTGSQRKYIILVNSIVPLVGELKEEFKYQPVYINIAQARLQRARAIMNDKHGNRETLFVAVHVRRTDYTGYLRRKGVTVTADINYYRHAVAWMLRKLISDSASSRNIAFILASDDKVWCKAKLLPEIQEEIQSFGNETNLGGSSVFYLGDVETPKLDLVMLSSCNHSIISYGTYGLWSALMVNGWTVVYDMSPHTSQNKKARPNKTIFLLEVKPTCPKGVVTVVDGGRLCNKILEYVSVWSLSRSYGLVPYVPDSIHSALRNVFTQLRIPPFLSCIILIDLIVPLIGVLKEEFKYQPVYTNSAQARLRRARANVNDEHGN</sequence>
<dbReference type="EC" id="2.4.1.-" evidence="3"/>
<evidence type="ECO:0000256" key="3">
    <source>
        <dbReference type="RuleBase" id="RU363129"/>
    </source>
</evidence>
<keyword evidence="2 3" id="KW-0808">Transferase</keyword>
<keyword evidence="1 3" id="KW-0328">Glycosyltransferase</keyword>
<gene>
    <name evidence="4" type="ORF">TBIB3V08_LOCUS56</name>
</gene>
<organism evidence="4">
    <name type="scientific">Timema bartmani</name>
    <dbReference type="NCBI Taxonomy" id="61472"/>
    <lineage>
        <taxon>Eukaryota</taxon>
        <taxon>Metazoa</taxon>
        <taxon>Ecdysozoa</taxon>
        <taxon>Arthropoda</taxon>
        <taxon>Hexapoda</taxon>
        <taxon>Insecta</taxon>
        <taxon>Pterygota</taxon>
        <taxon>Neoptera</taxon>
        <taxon>Polyneoptera</taxon>
        <taxon>Phasmatodea</taxon>
        <taxon>Timematodea</taxon>
        <taxon>Timematoidea</taxon>
        <taxon>Timematidae</taxon>
        <taxon>Timema</taxon>
    </lineage>
</organism>
<dbReference type="InterPro" id="IPR002516">
    <property type="entry name" value="Glyco_trans_11"/>
</dbReference>
<keyword evidence="3" id="KW-1133">Transmembrane helix</keyword>
<dbReference type="PANTHER" id="PTHR11927:SF9">
    <property type="entry name" value="L-FUCOSYLTRANSFERASE"/>
    <property type="match status" value="1"/>
</dbReference>
<keyword evidence="3" id="KW-0472">Membrane</keyword>
<comment type="subcellular location">
    <subcellularLocation>
        <location evidence="3">Golgi apparatus</location>
        <location evidence="3">Golgi stack membrane</location>
        <topology evidence="3">Single-pass type II membrane protein</topology>
    </subcellularLocation>
</comment>
<accession>A0A7R9HVD4</accession>
<keyword evidence="3" id="KW-0735">Signal-anchor</keyword>
<proteinExistence type="inferred from homology"/>
<keyword evidence="3" id="KW-0812">Transmembrane</keyword>
<dbReference type="GO" id="GO:0005975">
    <property type="term" value="P:carbohydrate metabolic process"/>
    <property type="evidence" value="ECO:0007669"/>
    <property type="project" value="InterPro"/>
</dbReference>
<evidence type="ECO:0000313" key="4">
    <source>
        <dbReference type="EMBL" id="CAD7437445.1"/>
    </source>
</evidence>
<protein>
    <recommendedName>
        <fullName evidence="3">L-Fucosyltransferase</fullName>
        <ecNumber evidence="3">2.4.1.-</ecNumber>
    </recommendedName>
</protein>